<proteinExistence type="predicted"/>
<dbReference type="Proteomes" id="UP000003233">
    <property type="component" value="Unassembled WGS sequence"/>
</dbReference>
<reference evidence="1 2" key="1">
    <citation type="submission" date="2012-07" db="EMBL/GenBank/DDBJ databases">
        <title>The Genome Sequence of Fusobacterium ulcerans 12_1B.</title>
        <authorList>
            <consortium name="The Broad Institute Genome Sequencing Platform"/>
            <person name="Earl A."/>
            <person name="Ward D."/>
            <person name="Feldgarden M."/>
            <person name="Gevers D."/>
            <person name="Strauss J."/>
            <person name="Ambrose C.E."/>
            <person name="Allen-Vercoe E."/>
            <person name="Walker B."/>
            <person name="Young S.K."/>
            <person name="Zeng Q."/>
            <person name="Gargeya S."/>
            <person name="Fitzgerald M."/>
            <person name="Haas B."/>
            <person name="Abouelleil A."/>
            <person name="Alvarado L."/>
            <person name="Arachchi H.M."/>
            <person name="Berlin A.M."/>
            <person name="Chapman S.B."/>
            <person name="Goldberg J."/>
            <person name="Griggs A."/>
            <person name="Gujja S."/>
            <person name="Hansen M."/>
            <person name="Howarth C."/>
            <person name="Imamovic A."/>
            <person name="Larimer J."/>
            <person name="McCowen C."/>
            <person name="Montmayeur A."/>
            <person name="Murphy C."/>
            <person name="Neiman D."/>
            <person name="Pearson M."/>
            <person name="Priest M."/>
            <person name="Roberts A."/>
            <person name="Saif S."/>
            <person name="Shea T."/>
            <person name="Sisk P."/>
            <person name="Sykes S."/>
            <person name="Wortman J."/>
            <person name="Nusbaum C."/>
            <person name="Birren B."/>
        </authorList>
    </citation>
    <scope>NUCLEOTIDE SEQUENCE [LARGE SCALE GENOMIC DNA]</scope>
    <source>
        <strain evidence="1 2">12_1B</strain>
    </source>
</reference>
<dbReference type="EMBL" id="AGWJ02000002">
    <property type="protein sequence ID" value="EHO83684.1"/>
    <property type="molecule type" value="Genomic_DNA"/>
</dbReference>
<comment type="caution">
    <text evidence="1">The sequence shown here is derived from an EMBL/GenBank/DDBJ whole genome shotgun (WGS) entry which is preliminary data.</text>
</comment>
<dbReference type="AlphaFoldDB" id="H1PQK9"/>
<name>H1PQK9_9FUSO</name>
<accession>H1PQK9</accession>
<keyword evidence="2" id="KW-1185">Reference proteome</keyword>
<dbReference type="RefSeq" id="WP_008696089.1">
    <property type="nucleotide sequence ID" value="NZ_KE161007.1"/>
</dbReference>
<gene>
    <name evidence="1" type="ORF">HMPREF0402_00702</name>
</gene>
<evidence type="ECO:0000313" key="1">
    <source>
        <dbReference type="EMBL" id="EHO83684.1"/>
    </source>
</evidence>
<organism evidence="1 2">
    <name type="scientific">Fusobacterium ulcerans 12-1B</name>
    <dbReference type="NCBI Taxonomy" id="457404"/>
    <lineage>
        <taxon>Bacteria</taxon>
        <taxon>Fusobacteriati</taxon>
        <taxon>Fusobacteriota</taxon>
        <taxon>Fusobacteriia</taxon>
        <taxon>Fusobacteriales</taxon>
        <taxon>Fusobacteriaceae</taxon>
        <taxon>Fusobacterium</taxon>
    </lineage>
</organism>
<dbReference type="HOGENOM" id="CLU_3252001_0_0_0"/>
<dbReference type="PATRIC" id="fig|457404.5.peg.560"/>
<dbReference type="BioCyc" id="FSP457404-HMP:GTSQ-704-MONOMER"/>
<evidence type="ECO:0000313" key="2">
    <source>
        <dbReference type="Proteomes" id="UP000003233"/>
    </source>
</evidence>
<sequence>MTVKELQFFLNIFGNKKGNELKKALMEFKELQKRVPALRGDK</sequence>
<protein>
    <submittedName>
        <fullName evidence="1">Uncharacterized protein</fullName>
    </submittedName>
</protein>